<keyword evidence="6" id="KW-0479">Metal-binding</keyword>
<evidence type="ECO:0000313" key="10">
    <source>
        <dbReference type="Proteomes" id="UP000034774"/>
    </source>
</evidence>
<dbReference type="GO" id="GO:0005737">
    <property type="term" value="C:cytoplasm"/>
    <property type="evidence" value="ECO:0007669"/>
    <property type="project" value="TreeGrafter"/>
</dbReference>
<evidence type="ECO:0000256" key="7">
    <source>
        <dbReference type="ARBA" id="ARBA00022801"/>
    </source>
</evidence>
<evidence type="ECO:0000259" key="8">
    <source>
        <dbReference type="PROSITE" id="PS51831"/>
    </source>
</evidence>
<comment type="cofactor">
    <cofactor evidence="2">
        <name>Mn(2+)</name>
        <dbReference type="ChEBI" id="CHEBI:29035"/>
    </cofactor>
</comment>
<name>A0A0G0LV90_9BACT</name>
<keyword evidence="7" id="KW-0378">Hydrolase</keyword>
<dbReference type="Proteomes" id="UP000034774">
    <property type="component" value="Unassembled WGS sequence"/>
</dbReference>
<sequence>MPSKKSQSKKVASFLYEVGSMRKIARAHRQSLLTDDLSDNIASHSFRVTWIGYLLAKMEKADAGKVLLMCLSHDIAEARSNDQNWVHKKYVKVFEDEIIKDQVENLPGENDLRNVINEYHERKTKEALVAKDADLLDQILLLKEYVVMGNKEAEIWLGGKRKGKGNKQFQLLTTKSGIKLATEILKQNPTGWWKNIWTEKRR</sequence>
<reference evidence="9 10" key="1">
    <citation type="journal article" date="2015" name="Nature">
        <title>rRNA introns, odd ribosomes, and small enigmatic genomes across a large radiation of phyla.</title>
        <authorList>
            <person name="Brown C.T."/>
            <person name="Hug L.A."/>
            <person name="Thomas B.C."/>
            <person name="Sharon I."/>
            <person name="Castelle C.J."/>
            <person name="Singh A."/>
            <person name="Wilkins M.J."/>
            <person name="Williams K.H."/>
            <person name="Banfield J.F."/>
        </authorList>
    </citation>
    <scope>NUCLEOTIDE SEQUENCE [LARGE SCALE GENOMIC DNA]</scope>
</reference>
<dbReference type="SMART" id="SM00471">
    <property type="entry name" value="HDc"/>
    <property type="match status" value="1"/>
</dbReference>
<dbReference type="STRING" id="1618572.UT17_C0004G0268"/>
<protein>
    <recommendedName>
        <fullName evidence="5">5'-deoxynucleotidase</fullName>
        <ecNumber evidence="5">3.1.3.89</ecNumber>
    </recommendedName>
</protein>
<evidence type="ECO:0000256" key="6">
    <source>
        <dbReference type="ARBA" id="ARBA00022723"/>
    </source>
</evidence>
<dbReference type="GO" id="GO:0046872">
    <property type="term" value="F:metal ion binding"/>
    <property type="evidence" value="ECO:0007669"/>
    <property type="project" value="UniProtKB-KW"/>
</dbReference>
<dbReference type="GO" id="GO:0002953">
    <property type="term" value="F:5'-deoxynucleotidase activity"/>
    <property type="evidence" value="ECO:0007669"/>
    <property type="project" value="UniProtKB-EC"/>
</dbReference>
<dbReference type="SUPFAM" id="SSF109604">
    <property type="entry name" value="HD-domain/PDEase-like"/>
    <property type="match status" value="1"/>
</dbReference>
<dbReference type="InterPro" id="IPR006674">
    <property type="entry name" value="HD_domain"/>
</dbReference>
<dbReference type="InterPro" id="IPR039356">
    <property type="entry name" value="YfbR/HDDC2"/>
</dbReference>
<dbReference type="AlphaFoldDB" id="A0A0G0LV90"/>
<organism evidence="9 10">
    <name type="scientific">Candidatus Woesebacteria bacterium GW2011_GWB1_39_10</name>
    <dbReference type="NCBI Taxonomy" id="1618572"/>
    <lineage>
        <taxon>Bacteria</taxon>
        <taxon>Candidatus Woeseibacteriota</taxon>
    </lineage>
</organism>
<dbReference type="PANTHER" id="PTHR11845">
    <property type="entry name" value="5'-DEOXYNUCLEOTIDASE HDDC2"/>
    <property type="match status" value="1"/>
</dbReference>
<comment type="subunit">
    <text evidence="4">Homodimer.</text>
</comment>
<dbReference type="EC" id="3.1.3.89" evidence="5"/>
<evidence type="ECO:0000256" key="5">
    <source>
        <dbReference type="ARBA" id="ARBA00012964"/>
    </source>
</evidence>
<comment type="cofactor">
    <cofactor evidence="3">
        <name>Co(2+)</name>
        <dbReference type="ChEBI" id="CHEBI:48828"/>
    </cofactor>
</comment>
<accession>A0A0G0LV90</accession>
<dbReference type="Pfam" id="PF13023">
    <property type="entry name" value="HD_3"/>
    <property type="match status" value="1"/>
</dbReference>
<dbReference type="Gene3D" id="1.10.3210.10">
    <property type="entry name" value="Hypothetical protein af1432"/>
    <property type="match status" value="1"/>
</dbReference>
<dbReference type="PANTHER" id="PTHR11845:SF13">
    <property type="entry name" value="5'-DEOXYNUCLEOTIDASE HDDC2"/>
    <property type="match status" value="1"/>
</dbReference>
<evidence type="ECO:0000256" key="3">
    <source>
        <dbReference type="ARBA" id="ARBA00001941"/>
    </source>
</evidence>
<gene>
    <name evidence="9" type="ORF">UT17_C0004G0268</name>
</gene>
<dbReference type="EMBL" id="LBVU01000004">
    <property type="protein sequence ID" value="KKQ91920.1"/>
    <property type="molecule type" value="Genomic_DNA"/>
</dbReference>
<dbReference type="CDD" id="cd00077">
    <property type="entry name" value="HDc"/>
    <property type="match status" value="1"/>
</dbReference>
<dbReference type="InterPro" id="IPR003607">
    <property type="entry name" value="HD/PDEase_dom"/>
</dbReference>
<evidence type="ECO:0000313" key="9">
    <source>
        <dbReference type="EMBL" id="KKQ91920.1"/>
    </source>
</evidence>
<evidence type="ECO:0000256" key="2">
    <source>
        <dbReference type="ARBA" id="ARBA00001936"/>
    </source>
</evidence>
<comment type="caution">
    <text evidence="9">The sequence shown here is derived from an EMBL/GenBank/DDBJ whole genome shotgun (WGS) entry which is preliminary data.</text>
</comment>
<feature type="domain" description="HD" evidence="8">
    <location>
        <begin position="41"/>
        <end position="139"/>
    </location>
</feature>
<evidence type="ECO:0000256" key="1">
    <source>
        <dbReference type="ARBA" id="ARBA00001638"/>
    </source>
</evidence>
<proteinExistence type="predicted"/>
<dbReference type="PROSITE" id="PS51831">
    <property type="entry name" value="HD"/>
    <property type="match status" value="1"/>
</dbReference>
<evidence type="ECO:0000256" key="4">
    <source>
        <dbReference type="ARBA" id="ARBA00011738"/>
    </source>
</evidence>
<comment type="catalytic activity">
    <reaction evidence="1">
        <text>a 2'-deoxyribonucleoside 5'-phosphate + H2O = a 2'-deoxyribonucleoside + phosphate</text>
        <dbReference type="Rhea" id="RHEA:36167"/>
        <dbReference type="ChEBI" id="CHEBI:15377"/>
        <dbReference type="ChEBI" id="CHEBI:18274"/>
        <dbReference type="ChEBI" id="CHEBI:43474"/>
        <dbReference type="ChEBI" id="CHEBI:65317"/>
        <dbReference type="EC" id="3.1.3.89"/>
    </reaction>
</comment>